<accession>A0A0B7ACA9</accession>
<sequence length="79" mass="9286">MTSFTDQQKQSMIEMNGCNQLICVNVCERDIKVTSKQQTTGCVTLDQQQQTIQLRRLTKHYQFYDYAHHKKFINKLLSG</sequence>
<proteinExistence type="predicted"/>
<dbReference type="EMBL" id="HACG01031518">
    <property type="protein sequence ID" value="CEK78383.1"/>
    <property type="molecule type" value="Transcribed_RNA"/>
</dbReference>
<dbReference type="AlphaFoldDB" id="A0A0B7ACA9"/>
<protein>
    <submittedName>
        <fullName evidence="1">Uncharacterized protein</fullName>
    </submittedName>
</protein>
<gene>
    <name evidence="1" type="primary">ORF109863</name>
</gene>
<organism evidence="1">
    <name type="scientific">Arion vulgaris</name>
    <dbReference type="NCBI Taxonomy" id="1028688"/>
    <lineage>
        <taxon>Eukaryota</taxon>
        <taxon>Metazoa</taxon>
        <taxon>Spiralia</taxon>
        <taxon>Lophotrochozoa</taxon>
        <taxon>Mollusca</taxon>
        <taxon>Gastropoda</taxon>
        <taxon>Heterobranchia</taxon>
        <taxon>Euthyneura</taxon>
        <taxon>Panpulmonata</taxon>
        <taxon>Eupulmonata</taxon>
        <taxon>Stylommatophora</taxon>
        <taxon>Helicina</taxon>
        <taxon>Arionoidea</taxon>
        <taxon>Arionidae</taxon>
        <taxon>Arion</taxon>
    </lineage>
</organism>
<name>A0A0B7ACA9_9EUPU</name>
<evidence type="ECO:0000313" key="1">
    <source>
        <dbReference type="EMBL" id="CEK78383.1"/>
    </source>
</evidence>
<reference evidence="1" key="1">
    <citation type="submission" date="2014-12" db="EMBL/GenBank/DDBJ databases">
        <title>Insight into the proteome of Arion vulgaris.</title>
        <authorList>
            <person name="Aradska J."/>
            <person name="Bulat T."/>
            <person name="Smidak R."/>
            <person name="Sarate P."/>
            <person name="Gangsoo J."/>
            <person name="Sialana F."/>
            <person name="Bilban M."/>
            <person name="Lubec G."/>
        </authorList>
    </citation>
    <scope>NUCLEOTIDE SEQUENCE</scope>
    <source>
        <tissue evidence="1">Skin</tissue>
    </source>
</reference>